<dbReference type="GO" id="GO:1901135">
    <property type="term" value="P:carbohydrate derivative metabolic process"/>
    <property type="evidence" value="ECO:0007669"/>
    <property type="project" value="UniProtKB-ARBA"/>
</dbReference>
<dbReference type="PANTHER" id="PTHR13170:SF16">
    <property type="entry name" value="PROTEIN O-GLCNACASE"/>
    <property type="match status" value="1"/>
</dbReference>
<organism evidence="5 6">
    <name type="scientific">Mesotoga prima MesG1.Ag.4.2</name>
    <dbReference type="NCBI Taxonomy" id="660470"/>
    <lineage>
        <taxon>Bacteria</taxon>
        <taxon>Thermotogati</taxon>
        <taxon>Thermotogota</taxon>
        <taxon>Thermotogae</taxon>
        <taxon>Kosmotogales</taxon>
        <taxon>Kosmotogaceae</taxon>
        <taxon>Mesotoga</taxon>
    </lineage>
</organism>
<dbReference type="InterPro" id="IPR017853">
    <property type="entry name" value="GH"/>
</dbReference>
<feature type="active site" description="Proton donor" evidence="3">
    <location>
        <position position="119"/>
    </location>
</feature>
<dbReference type="STRING" id="660470.Theba_0994"/>
<dbReference type="RefSeq" id="WP_014730715.1">
    <property type="nucleotide sequence ID" value="NC_017934.1"/>
</dbReference>
<dbReference type="Proteomes" id="UP000002881">
    <property type="component" value="Chromosome"/>
</dbReference>
<name>I2F447_9BACT</name>
<keyword evidence="1 3" id="KW-0378">Hydrolase</keyword>
<gene>
    <name evidence="5" type="ORF">Theba_0994</name>
</gene>
<dbReference type="SUPFAM" id="SSF51445">
    <property type="entry name" value="(Trans)glycosidases"/>
    <property type="match status" value="1"/>
</dbReference>
<dbReference type="eggNOG" id="COG3525">
    <property type="taxonomic scope" value="Bacteria"/>
</dbReference>
<evidence type="ECO:0000256" key="1">
    <source>
        <dbReference type="ARBA" id="ARBA00022801"/>
    </source>
</evidence>
<evidence type="ECO:0000313" key="6">
    <source>
        <dbReference type="Proteomes" id="UP000002881"/>
    </source>
</evidence>
<dbReference type="GO" id="GO:0015929">
    <property type="term" value="F:hexosaminidase activity"/>
    <property type="evidence" value="ECO:0007669"/>
    <property type="project" value="UniProtKB-ARBA"/>
</dbReference>
<dbReference type="AlphaFoldDB" id="I2F447"/>
<evidence type="ECO:0000256" key="3">
    <source>
        <dbReference type="PROSITE-ProRule" id="PRU01353"/>
    </source>
</evidence>
<accession>I2F447</accession>
<evidence type="ECO:0000313" key="5">
    <source>
        <dbReference type="EMBL" id="AFK06700.1"/>
    </source>
</evidence>
<dbReference type="InterPro" id="IPR011496">
    <property type="entry name" value="O-GlcNAcase_cat"/>
</dbReference>
<dbReference type="PROSITE" id="PS52009">
    <property type="entry name" value="GH84"/>
    <property type="match status" value="1"/>
</dbReference>
<dbReference type="EMBL" id="CP003532">
    <property type="protein sequence ID" value="AFK06700.1"/>
    <property type="molecule type" value="Genomic_DNA"/>
</dbReference>
<keyword evidence="2 3" id="KW-0326">Glycosidase</keyword>
<proteinExistence type="inferred from homology"/>
<reference evidence="5 6" key="1">
    <citation type="journal article" date="2012" name="Genome Biol. Evol.">
        <title>Genome Sequence of the Mesophilic Thermotogales Bacterium Mesotoga prima MesG1.Ag.4.2 Reveals the Largest Thermotogales Genome To Date.</title>
        <authorList>
            <person name="Zhaxybayeva O."/>
            <person name="Swithers K.S."/>
            <person name="Foght J."/>
            <person name="Green A.G."/>
            <person name="Bruce D."/>
            <person name="Detter C."/>
            <person name="Han S."/>
            <person name="Teshima H."/>
            <person name="Han J."/>
            <person name="Woyke T."/>
            <person name="Pitluck S."/>
            <person name="Nolan M."/>
            <person name="Ivanova N."/>
            <person name="Pati A."/>
            <person name="Land M.L."/>
            <person name="Dlutek M."/>
            <person name="Doolittle W.F."/>
            <person name="Noll K.M."/>
            <person name="Nesbo C.L."/>
        </authorList>
    </citation>
    <scope>NUCLEOTIDE SEQUENCE [LARGE SCALE GENOMIC DNA]</scope>
    <source>
        <strain evidence="6">mesG1.Ag.4.2</strain>
    </source>
</reference>
<dbReference type="KEGG" id="mpg:Theba_0994"/>
<dbReference type="Gene3D" id="3.20.20.80">
    <property type="entry name" value="Glycosidases"/>
    <property type="match status" value="1"/>
</dbReference>
<comment type="similarity">
    <text evidence="3">Belongs to the glycosyl hydrolase 84 family.</text>
</comment>
<protein>
    <submittedName>
        <fullName evidence="5">Beta-N-acetylglucosaminidase</fullName>
    </submittedName>
</protein>
<dbReference type="PANTHER" id="PTHR13170">
    <property type="entry name" value="O-GLCNACASE"/>
    <property type="match status" value="1"/>
</dbReference>
<feature type="domain" description="GH84" evidence="4">
    <location>
        <begin position="4"/>
        <end position="280"/>
    </location>
</feature>
<sequence>MAFEIRGVVEGFYGKPWTMDIRREVIQYLGDHGFNTYIYAPKDDELHRKRWREQYDENFFKEFSILVQEAESRGISIVFAVSPGLNITYSSNSDVSAMVEKLMRLADAGVRSFGLFYDDIPETLIYEKDRNTFSSLSSAQAYFTNSVFKSINEKLKTLSRFMICPTQYCGREATEYMKTLGTELDRNISILWTGPDVCSNVLSADNAELAENAFQRKILLWDNYPVNDASMVPELHVGPYEGRDPNIVNHAEGIVLNPMIQPLASKIAIFSASEFLLDPYRYDSDLSWRRAISEIAPGCEEEMIHFCEYNLRSPVHTTHSERLTGLTSNLSKLLSKNRWTEVYEILLDEATKISGSEKALNERLSADLIREIEPWIFEFSLWGDALTKTTGILAMRDLMFSSSVSYEELSETTKLCREIEISLCKLVKTETLTSGILFREIVQEILVRTKGYLKLIID</sequence>
<dbReference type="HOGENOM" id="CLU_001501_5_1_0"/>
<dbReference type="GeneID" id="87106825"/>
<evidence type="ECO:0000259" key="4">
    <source>
        <dbReference type="PROSITE" id="PS52009"/>
    </source>
</evidence>
<evidence type="ECO:0000256" key="2">
    <source>
        <dbReference type="ARBA" id="ARBA00023295"/>
    </source>
</evidence>
<keyword evidence="6" id="KW-1185">Reference proteome</keyword>
<dbReference type="InterPro" id="IPR051822">
    <property type="entry name" value="Glycosyl_Hydrolase_84"/>
</dbReference>
<dbReference type="Pfam" id="PF07555">
    <property type="entry name" value="NAGidase"/>
    <property type="match status" value="1"/>
</dbReference>